<dbReference type="SUPFAM" id="SSF52172">
    <property type="entry name" value="CheY-like"/>
    <property type="match status" value="1"/>
</dbReference>
<dbReference type="GO" id="GO:0000160">
    <property type="term" value="P:phosphorelay signal transduction system"/>
    <property type="evidence" value="ECO:0007669"/>
    <property type="project" value="InterPro"/>
</dbReference>
<name>A0A419EVL6_9BACT</name>
<feature type="modified residue" description="4-aspartylphosphate" evidence="2">
    <location>
        <position position="55"/>
    </location>
</feature>
<dbReference type="InterPro" id="IPR001789">
    <property type="entry name" value="Sig_transdc_resp-reg_receiver"/>
</dbReference>
<dbReference type="PANTHER" id="PTHR44591">
    <property type="entry name" value="STRESS RESPONSE REGULATOR PROTEIN 1"/>
    <property type="match status" value="1"/>
</dbReference>
<dbReference type="InterPro" id="IPR050595">
    <property type="entry name" value="Bact_response_regulator"/>
</dbReference>
<keyword evidence="1 2" id="KW-0597">Phosphoprotein</keyword>
<comment type="caution">
    <text evidence="4">The sequence shown here is derived from an EMBL/GenBank/DDBJ whole genome shotgun (WGS) entry which is preliminary data.</text>
</comment>
<reference evidence="4 5" key="1">
    <citation type="journal article" date="2017" name="ISME J.">
        <title>Energy and carbon metabolisms in a deep terrestrial subsurface fluid microbial community.</title>
        <authorList>
            <person name="Momper L."/>
            <person name="Jungbluth S.P."/>
            <person name="Lee M.D."/>
            <person name="Amend J.P."/>
        </authorList>
    </citation>
    <scope>NUCLEOTIDE SEQUENCE [LARGE SCALE GENOMIC DNA]</scope>
    <source>
        <strain evidence="4">SURF_17</strain>
    </source>
</reference>
<dbReference type="InterPro" id="IPR011006">
    <property type="entry name" value="CheY-like_superfamily"/>
</dbReference>
<gene>
    <name evidence="4" type="ORF">C4532_12680</name>
</gene>
<evidence type="ECO:0000313" key="4">
    <source>
        <dbReference type="EMBL" id="RJP68496.1"/>
    </source>
</evidence>
<dbReference type="PROSITE" id="PS50110">
    <property type="entry name" value="RESPONSE_REGULATORY"/>
    <property type="match status" value="1"/>
</dbReference>
<dbReference type="PANTHER" id="PTHR44591:SF3">
    <property type="entry name" value="RESPONSE REGULATORY DOMAIN-CONTAINING PROTEIN"/>
    <property type="match status" value="1"/>
</dbReference>
<dbReference type="SMART" id="SM00448">
    <property type="entry name" value="REC"/>
    <property type="match status" value="1"/>
</dbReference>
<evidence type="ECO:0000259" key="3">
    <source>
        <dbReference type="PROSITE" id="PS50110"/>
    </source>
</evidence>
<dbReference type="Gene3D" id="3.40.50.2300">
    <property type="match status" value="1"/>
</dbReference>
<evidence type="ECO:0000256" key="1">
    <source>
        <dbReference type="ARBA" id="ARBA00022553"/>
    </source>
</evidence>
<feature type="domain" description="Response regulatory" evidence="3">
    <location>
        <begin position="6"/>
        <end position="120"/>
    </location>
</feature>
<dbReference type="Pfam" id="PF00072">
    <property type="entry name" value="Response_reg"/>
    <property type="match status" value="1"/>
</dbReference>
<accession>A0A419EVL6</accession>
<protein>
    <submittedName>
        <fullName evidence="4">Response regulator</fullName>
    </submittedName>
</protein>
<evidence type="ECO:0000313" key="5">
    <source>
        <dbReference type="Proteomes" id="UP000285961"/>
    </source>
</evidence>
<dbReference type="Proteomes" id="UP000285961">
    <property type="component" value="Unassembled WGS sequence"/>
</dbReference>
<proteinExistence type="predicted"/>
<sequence>MADKRYVLIVDDNEDVRQLFYDIVELSGFTPRAVGSGVAALQQLKTTPFDLVILDMRMPDLNGLDTFKAIRQFNSSVPVVLTTGFGMDKSVQEALSMGALLCIEKPFNVARTMKTIQDIVEKESPKK</sequence>
<dbReference type="EMBL" id="QZKI01000091">
    <property type="protein sequence ID" value="RJP68496.1"/>
    <property type="molecule type" value="Genomic_DNA"/>
</dbReference>
<organism evidence="4 5">
    <name type="scientific">Candidatus Abyssobacteria bacterium SURF_17</name>
    <dbReference type="NCBI Taxonomy" id="2093361"/>
    <lineage>
        <taxon>Bacteria</taxon>
        <taxon>Pseudomonadati</taxon>
        <taxon>Candidatus Hydrogenedentota</taxon>
        <taxon>Candidatus Abyssobacteria</taxon>
    </lineage>
</organism>
<evidence type="ECO:0000256" key="2">
    <source>
        <dbReference type="PROSITE-ProRule" id="PRU00169"/>
    </source>
</evidence>
<dbReference type="CDD" id="cd00156">
    <property type="entry name" value="REC"/>
    <property type="match status" value="1"/>
</dbReference>
<dbReference type="AlphaFoldDB" id="A0A419EVL6"/>